<accession>A0AAD5P7S0</accession>
<dbReference type="PROSITE" id="PS50082">
    <property type="entry name" value="WD_REPEATS_2"/>
    <property type="match status" value="6"/>
</dbReference>
<proteinExistence type="predicted"/>
<feature type="compositionally biased region" description="Low complexity" evidence="5">
    <location>
        <begin position="108"/>
        <end position="130"/>
    </location>
</feature>
<dbReference type="InterPro" id="IPR036322">
    <property type="entry name" value="WD40_repeat_dom_sf"/>
</dbReference>
<dbReference type="Gene3D" id="2.130.10.10">
    <property type="entry name" value="YVTN repeat-like/Quinoprotein amine dehydrogenase"/>
    <property type="match status" value="2"/>
</dbReference>
<evidence type="ECO:0000313" key="6">
    <source>
        <dbReference type="EMBL" id="KAI9246101.1"/>
    </source>
</evidence>
<evidence type="ECO:0000256" key="1">
    <source>
        <dbReference type="ARBA" id="ARBA00022574"/>
    </source>
</evidence>
<evidence type="ECO:0000256" key="4">
    <source>
        <dbReference type="SAM" id="Coils"/>
    </source>
</evidence>
<dbReference type="InterPro" id="IPR020472">
    <property type="entry name" value="WD40_PAC1"/>
</dbReference>
<reference evidence="6" key="1">
    <citation type="journal article" date="2022" name="IScience">
        <title>Evolution of zygomycete secretomes and the origins of terrestrial fungal ecologies.</title>
        <authorList>
            <person name="Chang Y."/>
            <person name="Wang Y."/>
            <person name="Mondo S."/>
            <person name="Ahrendt S."/>
            <person name="Andreopoulos W."/>
            <person name="Barry K."/>
            <person name="Beard J."/>
            <person name="Benny G.L."/>
            <person name="Blankenship S."/>
            <person name="Bonito G."/>
            <person name="Cuomo C."/>
            <person name="Desiro A."/>
            <person name="Gervers K.A."/>
            <person name="Hundley H."/>
            <person name="Kuo A."/>
            <person name="LaButti K."/>
            <person name="Lang B.F."/>
            <person name="Lipzen A."/>
            <person name="O'Donnell K."/>
            <person name="Pangilinan J."/>
            <person name="Reynolds N."/>
            <person name="Sandor L."/>
            <person name="Smith M.E."/>
            <person name="Tsang A."/>
            <person name="Grigoriev I.V."/>
            <person name="Stajich J.E."/>
            <person name="Spatafora J.W."/>
        </authorList>
    </citation>
    <scope>NUCLEOTIDE SEQUENCE</scope>
    <source>
        <strain evidence="6">RSA 2281</strain>
    </source>
</reference>
<dbReference type="PRINTS" id="PR00320">
    <property type="entry name" value="GPROTEINBRPT"/>
</dbReference>
<feature type="region of interest" description="Disordered" evidence="5">
    <location>
        <begin position="1"/>
        <end position="35"/>
    </location>
</feature>
<name>A0AAD5P7S0_9FUNG</name>
<dbReference type="EMBL" id="JAIXMP010000048">
    <property type="protein sequence ID" value="KAI9246101.1"/>
    <property type="molecule type" value="Genomic_DNA"/>
</dbReference>
<comment type="caution">
    <text evidence="6">The sequence shown here is derived from an EMBL/GenBank/DDBJ whole genome shotgun (WGS) entry which is preliminary data.</text>
</comment>
<feature type="compositionally biased region" description="Basic residues" evidence="5">
    <location>
        <begin position="179"/>
        <end position="191"/>
    </location>
</feature>
<keyword evidence="2" id="KW-0677">Repeat</keyword>
<dbReference type="PANTHER" id="PTHR22847:SF637">
    <property type="entry name" value="WD REPEAT DOMAIN 5B"/>
    <property type="match status" value="1"/>
</dbReference>
<protein>
    <submittedName>
        <fullName evidence="6">WD40-repeat-containing domain protein</fullName>
    </submittedName>
</protein>
<dbReference type="SMART" id="SM00320">
    <property type="entry name" value="WD40"/>
    <property type="match status" value="7"/>
</dbReference>
<keyword evidence="1 3" id="KW-0853">WD repeat</keyword>
<dbReference type="SUPFAM" id="SSF50978">
    <property type="entry name" value="WD40 repeat-like"/>
    <property type="match status" value="1"/>
</dbReference>
<evidence type="ECO:0000256" key="5">
    <source>
        <dbReference type="SAM" id="MobiDB-lite"/>
    </source>
</evidence>
<dbReference type="CDD" id="cd00200">
    <property type="entry name" value="WD40"/>
    <property type="match status" value="1"/>
</dbReference>
<dbReference type="PROSITE" id="PS50294">
    <property type="entry name" value="WD_REPEATS_REGION"/>
    <property type="match status" value="5"/>
</dbReference>
<dbReference type="InterPro" id="IPR019775">
    <property type="entry name" value="WD40_repeat_CS"/>
</dbReference>
<feature type="compositionally biased region" description="Low complexity" evidence="5">
    <location>
        <begin position="20"/>
        <end position="34"/>
    </location>
</feature>
<keyword evidence="4" id="KW-0175">Coiled coil</keyword>
<evidence type="ECO:0000256" key="2">
    <source>
        <dbReference type="ARBA" id="ARBA00022737"/>
    </source>
</evidence>
<sequence>MSTKETTSRRPPKPNNDSGPTSTTPRMNNTTMTTGFSNNYSTALVGTARDKAFGVAQAARDFLTPSSFPDWTAPLSHLESLTTVMFSPLAAHPVYQSESLAKALQLMQQQQRQRPSSSSSSSSSQSGSTSELVLHGTRHAWPSSSELLKAEIPESNAPLSLFQGFAATYPSLANSQPTSHKRSRNRRKKHGGSSSSVADGETGRSLTQKIADREQKIKESNKLQKQKSSTANEINQINMQIEELVNKRKTLESKWAKLEAKEQQLLLTIETLNGSIVAVEEEGSRADSDAASSRTGLQDEADSEDEMIYERGTCYKTLEGHADDILVVDFNHPKGILVSSSMDGTVRAWDLHRNRCLGSLEGHTSLVRCMQLDNGTLLTGSDDGSIKQWNLTAISPVPTPSSASSAATSQVSSGRSSPELSGEDTNNMLPVLNDCCIGNLEGHQAEVTALHSDQTMAVSGANDKTMKQWDLETQQCVLTLDVMWASNSAGSGSSSSGWRSMKSLDQWSLDGLSNYFEPSDFVGALQFWNFALASGTIDGKLRMWDLRTGQAHRTLPGHTGPITCLQFDEVHLVSGSTDKTIRIWDLRTGSVFDTLHFSSPVSSLQFDSGRIISSNATEHIDIYNRTSFQHSTLQGHTGPVNSVRFRDTVLASGSSDGVVKLWAL</sequence>
<dbReference type="AlphaFoldDB" id="A0AAD5P7S0"/>
<evidence type="ECO:0000313" key="7">
    <source>
        <dbReference type="Proteomes" id="UP001209540"/>
    </source>
</evidence>
<evidence type="ECO:0000256" key="3">
    <source>
        <dbReference type="PROSITE-ProRule" id="PRU00221"/>
    </source>
</evidence>
<feature type="repeat" description="WD" evidence="3">
    <location>
        <begin position="360"/>
        <end position="399"/>
    </location>
</feature>
<dbReference type="InterPro" id="IPR015943">
    <property type="entry name" value="WD40/YVTN_repeat-like_dom_sf"/>
</dbReference>
<feature type="region of interest" description="Disordered" evidence="5">
    <location>
        <begin position="397"/>
        <end position="425"/>
    </location>
</feature>
<feature type="repeat" description="WD" evidence="3">
    <location>
        <begin position="532"/>
        <end position="554"/>
    </location>
</feature>
<dbReference type="PROSITE" id="PS00678">
    <property type="entry name" value="WD_REPEATS_1"/>
    <property type="match status" value="2"/>
</dbReference>
<feature type="repeat" description="WD" evidence="3">
    <location>
        <begin position="318"/>
        <end position="359"/>
    </location>
</feature>
<reference evidence="6" key="2">
    <citation type="submission" date="2023-02" db="EMBL/GenBank/DDBJ databases">
        <authorList>
            <consortium name="DOE Joint Genome Institute"/>
            <person name="Mondo S.J."/>
            <person name="Chang Y."/>
            <person name="Wang Y."/>
            <person name="Ahrendt S."/>
            <person name="Andreopoulos W."/>
            <person name="Barry K."/>
            <person name="Beard J."/>
            <person name="Benny G.L."/>
            <person name="Blankenship S."/>
            <person name="Bonito G."/>
            <person name="Cuomo C."/>
            <person name="Desiro A."/>
            <person name="Gervers K.A."/>
            <person name="Hundley H."/>
            <person name="Kuo A."/>
            <person name="LaButti K."/>
            <person name="Lang B.F."/>
            <person name="Lipzen A."/>
            <person name="O'Donnell K."/>
            <person name="Pangilinan J."/>
            <person name="Reynolds N."/>
            <person name="Sandor L."/>
            <person name="Smith M.W."/>
            <person name="Tsang A."/>
            <person name="Grigoriev I.V."/>
            <person name="Stajich J.E."/>
            <person name="Spatafora J.W."/>
        </authorList>
    </citation>
    <scope>NUCLEOTIDE SEQUENCE</scope>
    <source>
        <strain evidence="6">RSA 2281</strain>
    </source>
</reference>
<feature type="compositionally biased region" description="Low complexity" evidence="5">
    <location>
        <begin position="397"/>
        <end position="417"/>
    </location>
</feature>
<feature type="repeat" description="WD" evidence="3">
    <location>
        <begin position="633"/>
        <end position="664"/>
    </location>
</feature>
<dbReference type="GO" id="GO:1990234">
    <property type="term" value="C:transferase complex"/>
    <property type="evidence" value="ECO:0007669"/>
    <property type="project" value="UniProtKB-ARBA"/>
</dbReference>
<dbReference type="Gene3D" id="6.10.280.220">
    <property type="match status" value="1"/>
</dbReference>
<feature type="coiled-coil region" evidence="4">
    <location>
        <begin position="227"/>
        <end position="261"/>
    </location>
</feature>
<feature type="region of interest" description="Disordered" evidence="5">
    <location>
        <begin position="281"/>
        <end position="303"/>
    </location>
</feature>
<dbReference type="InterPro" id="IPR001680">
    <property type="entry name" value="WD40_rpt"/>
</dbReference>
<feature type="repeat" description="WD" evidence="3">
    <location>
        <begin position="555"/>
        <end position="594"/>
    </location>
</feature>
<feature type="region of interest" description="Disordered" evidence="5">
    <location>
        <begin position="171"/>
        <end position="206"/>
    </location>
</feature>
<dbReference type="Pfam" id="PF00400">
    <property type="entry name" value="WD40"/>
    <property type="match status" value="5"/>
</dbReference>
<feature type="repeat" description="WD" evidence="3">
    <location>
        <begin position="440"/>
        <end position="479"/>
    </location>
</feature>
<organism evidence="6 7">
    <name type="scientific">Phascolomyces articulosus</name>
    <dbReference type="NCBI Taxonomy" id="60185"/>
    <lineage>
        <taxon>Eukaryota</taxon>
        <taxon>Fungi</taxon>
        <taxon>Fungi incertae sedis</taxon>
        <taxon>Mucoromycota</taxon>
        <taxon>Mucoromycotina</taxon>
        <taxon>Mucoromycetes</taxon>
        <taxon>Mucorales</taxon>
        <taxon>Lichtheimiaceae</taxon>
        <taxon>Phascolomyces</taxon>
    </lineage>
</organism>
<gene>
    <name evidence="6" type="ORF">BDA99DRAFT_527450</name>
</gene>
<dbReference type="Proteomes" id="UP001209540">
    <property type="component" value="Unassembled WGS sequence"/>
</dbReference>
<dbReference type="PANTHER" id="PTHR22847">
    <property type="entry name" value="WD40 REPEAT PROTEIN"/>
    <property type="match status" value="1"/>
</dbReference>
<keyword evidence="7" id="KW-1185">Reference proteome</keyword>
<feature type="region of interest" description="Disordered" evidence="5">
    <location>
        <begin position="105"/>
        <end position="137"/>
    </location>
</feature>